<keyword evidence="1" id="KW-1133">Transmembrane helix</keyword>
<reference evidence="2" key="1">
    <citation type="submission" date="2018-06" db="EMBL/GenBank/DDBJ databases">
        <authorList>
            <person name="Zhirakovskaya E."/>
        </authorList>
    </citation>
    <scope>NUCLEOTIDE SEQUENCE</scope>
</reference>
<feature type="non-terminal residue" evidence="2">
    <location>
        <position position="1"/>
    </location>
</feature>
<feature type="transmembrane region" description="Helical" evidence="1">
    <location>
        <begin position="120"/>
        <end position="142"/>
    </location>
</feature>
<accession>A0A3B0TJ49</accession>
<keyword evidence="1" id="KW-0812">Transmembrane</keyword>
<name>A0A3B0TJ49_9ZZZZ</name>
<sequence>GLKRGARLALFLVSYVPLFLILIIHQLYKYSEYLRWGGLDTESFFHFVKYFGAVSILAIASIFGLVGLWLLIANVSRRAKLSGDAVTIIDIENKNSESISYLFTYLIPFVFQDLSDPISVLSVLILLVVTFLIYTNSSMLLINPTISMWYSLYQIEYCEHGTKKKKKGMILSRDKYLEEHDQVKLKRLGHRLYYSTDIGERS</sequence>
<protein>
    <submittedName>
        <fullName evidence="2">Uncharacterized protein</fullName>
    </submittedName>
</protein>
<gene>
    <name evidence="2" type="ORF">MNBD_BACTEROID05-778</name>
</gene>
<evidence type="ECO:0000313" key="2">
    <source>
        <dbReference type="EMBL" id="VAW16203.1"/>
    </source>
</evidence>
<proteinExistence type="predicted"/>
<organism evidence="2">
    <name type="scientific">hydrothermal vent metagenome</name>
    <dbReference type="NCBI Taxonomy" id="652676"/>
    <lineage>
        <taxon>unclassified sequences</taxon>
        <taxon>metagenomes</taxon>
        <taxon>ecological metagenomes</taxon>
    </lineage>
</organism>
<feature type="transmembrane region" description="Helical" evidence="1">
    <location>
        <begin position="7"/>
        <end position="28"/>
    </location>
</feature>
<keyword evidence="1" id="KW-0472">Membrane</keyword>
<feature type="transmembrane region" description="Helical" evidence="1">
    <location>
        <begin position="48"/>
        <end position="72"/>
    </location>
</feature>
<dbReference type="AlphaFoldDB" id="A0A3B0TJ49"/>
<dbReference type="EMBL" id="UOEN01000310">
    <property type="protein sequence ID" value="VAW16203.1"/>
    <property type="molecule type" value="Genomic_DNA"/>
</dbReference>
<evidence type="ECO:0000256" key="1">
    <source>
        <dbReference type="SAM" id="Phobius"/>
    </source>
</evidence>